<dbReference type="InterPro" id="IPR051532">
    <property type="entry name" value="Ester_Hydrolysis_Enzymes"/>
</dbReference>
<dbReference type="EMBL" id="CP031395">
    <property type="protein sequence ID" value="QBK05568.1"/>
    <property type="molecule type" value="Genomic_DNA"/>
</dbReference>
<dbReference type="SUPFAM" id="SSF52266">
    <property type="entry name" value="SGNH hydrolase"/>
    <property type="match status" value="1"/>
</dbReference>
<dbReference type="Gene3D" id="3.40.50.1110">
    <property type="entry name" value="SGNH hydrolase"/>
    <property type="match status" value="1"/>
</dbReference>
<proteinExistence type="predicted"/>
<evidence type="ECO:0000259" key="1">
    <source>
        <dbReference type="Pfam" id="PF13472"/>
    </source>
</evidence>
<name>A0A4P6UJM6_9BURK</name>
<dbReference type="PANTHER" id="PTHR30383:SF24">
    <property type="entry name" value="THIOESTERASE 1_PROTEASE 1_LYSOPHOSPHOLIPASE L1"/>
    <property type="match status" value="1"/>
</dbReference>
<dbReference type="Proteomes" id="UP000292939">
    <property type="component" value="Chromosome"/>
</dbReference>
<reference evidence="2 3" key="1">
    <citation type="submission" date="2018-07" db="EMBL/GenBank/DDBJ databases">
        <title>Exploring interactions and the metabolic potential of the ultra-small soil bacteria Hylemonella gracilis.</title>
        <authorList>
            <person name="Tyc O."/>
            <person name="Kulkarni P."/>
            <person name="Gawehns F."/>
            <person name="Hundscheid M."/>
            <person name="Zweers H."/>
            <person name="Garbeva P."/>
        </authorList>
    </citation>
    <scope>NUCLEOTIDE SEQUENCE [LARGE SCALE GENOMIC DNA]</scope>
    <source>
        <strain evidence="2 3">NS1</strain>
    </source>
</reference>
<dbReference type="PANTHER" id="PTHR30383">
    <property type="entry name" value="THIOESTERASE 1/PROTEASE 1/LYSOPHOSPHOLIPASE L1"/>
    <property type="match status" value="1"/>
</dbReference>
<evidence type="ECO:0000313" key="3">
    <source>
        <dbReference type="Proteomes" id="UP000292939"/>
    </source>
</evidence>
<dbReference type="Pfam" id="PF13472">
    <property type="entry name" value="Lipase_GDSL_2"/>
    <property type="match status" value="1"/>
</dbReference>
<dbReference type="InterPro" id="IPR036514">
    <property type="entry name" value="SGNH_hydro_sf"/>
</dbReference>
<dbReference type="OrthoDB" id="9786188at2"/>
<accession>A0A4P6UJM6</accession>
<dbReference type="KEGG" id="hgr:DW355_13230"/>
<dbReference type="GO" id="GO:0004622">
    <property type="term" value="F:phosphatidylcholine lysophospholipase activity"/>
    <property type="evidence" value="ECO:0007669"/>
    <property type="project" value="TreeGrafter"/>
</dbReference>
<dbReference type="RefSeq" id="WP_131280741.1">
    <property type="nucleotide sequence ID" value="NZ_CP031395.1"/>
</dbReference>
<dbReference type="CDD" id="cd01822">
    <property type="entry name" value="Lysophospholipase_L1_like"/>
    <property type="match status" value="1"/>
</dbReference>
<dbReference type="AlphaFoldDB" id="A0A4P6UJM6"/>
<dbReference type="InterPro" id="IPR013830">
    <property type="entry name" value="SGNH_hydro"/>
</dbReference>
<sequence>MWDFSAWHFWKTGQLTARRYCIAALLLGGFMGAFHPQLHAQAKTQEPSAAQGTTVLVVGDSLSAEYGLARGSGWVALLEKKLATEKPSLRVVNASISGDTTFGGRSRLPALLKQHQPRVVVIELGGNDALRGLALDATRANLAWMAQQARQAGAHVLLVGMQMPPNYGADYARRFAALYTEVSRAEKTGLVPFFLRGVADAPDPTRLFQADRIHPTAEAHPIMLGNVWPELKKLL</sequence>
<feature type="domain" description="SGNH hydrolase-type esterase" evidence="1">
    <location>
        <begin position="57"/>
        <end position="220"/>
    </location>
</feature>
<gene>
    <name evidence="2" type="ORF">DW355_13230</name>
</gene>
<protein>
    <submittedName>
        <fullName evidence="2">Arylesterase</fullName>
    </submittedName>
</protein>
<organism evidence="2 3">
    <name type="scientific">Hylemonella gracilis</name>
    <dbReference type="NCBI Taxonomy" id="80880"/>
    <lineage>
        <taxon>Bacteria</taxon>
        <taxon>Pseudomonadati</taxon>
        <taxon>Pseudomonadota</taxon>
        <taxon>Betaproteobacteria</taxon>
        <taxon>Burkholderiales</taxon>
        <taxon>Comamonadaceae</taxon>
        <taxon>Hylemonella</taxon>
    </lineage>
</organism>
<evidence type="ECO:0000313" key="2">
    <source>
        <dbReference type="EMBL" id="QBK05568.1"/>
    </source>
</evidence>